<dbReference type="InterPro" id="IPR001173">
    <property type="entry name" value="Glyco_trans_2-like"/>
</dbReference>
<accession>A0A2V1ILD6</accession>
<dbReference type="AlphaFoldDB" id="A0A2V1ILD6"/>
<dbReference type="SUPFAM" id="SSF53448">
    <property type="entry name" value="Nucleotide-diphospho-sugar transferases"/>
    <property type="match status" value="1"/>
</dbReference>
<evidence type="ECO:0000313" key="2">
    <source>
        <dbReference type="EMBL" id="PWB02503.1"/>
    </source>
</evidence>
<sequence>MISIIVPVYNASRYIEDCIRSVLSQTFRDWQLILVDDGSTDNSAELINNYLSDPRLKYIYKSNSGVTETRWQGLSKADGDLIMFLDADDMLAPGALDIVNDCFDNSIDILVFKMQSVANSNQVMDVNDDYVCENISGDRIIQLDMILSGKILSCVWGGAYRHSIISDCKDIFCNRLRIGEDTMFNLELATKKPLRIRTVSAELYAYRCNPESVTRSVNPAKFDAVKDAIDYLDKYALRNPDISSRLSGSKAFRKLLLWSTFMFHPENEYYMDKNIRRDMRRLYSKAFTRLYSYLRVYLFVDLFLSSWLSQKLINRQ</sequence>
<dbReference type="PANTHER" id="PTHR22916">
    <property type="entry name" value="GLYCOSYLTRANSFERASE"/>
    <property type="match status" value="1"/>
</dbReference>
<evidence type="ECO:0000259" key="1">
    <source>
        <dbReference type="Pfam" id="PF00535"/>
    </source>
</evidence>
<dbReference type="Proteomes" id="UP000244905">
    <property type="component" value="Unassembled WGS sequence"/>
</dbReference>
<dbReference type="GeneID" id="82526010"/>
<gene>
    <name evidence="2" type="ORF">C5O23_06590</name>
</gene>
<reference evidence="3" key="1">
    <citation type="submission" date="2018-02" db="EMBL/GenBank/DDBJ databases">
        <authorList>
            <person name="Clavel T."/>
            <person name="Strowig T."/>
        </authorList>
    </citation>
    <scope>NUCLEOTIDE SEQUENCE [LARGE SCALE GENOMIC DNA]</scope>
    <source>
        <strain evidence="3">DSM 103720</strain>
    </source>
</reference>
<dbReference type="EMBL" id="PUEC01000012">
    <property type="protein sequence ID" value="PWB02503.1"/>
    <property type="molecule type" value="Genomic_DNA"/>
</dbReference>
<dbReference type="RefSeq" id="WP_107032160.1">
    <property type="nucleotide sequence ID" value="NZ_PUEC01000012.1"/>
</dbReference>
<name>A0A2V1ILD6_9BACT</name>
<dbReference type="InterPro" id="IPR029044">
    <property type="entry name" value="Nucleotide-diphossugar_trans"/>
</dbReference>
<comment type="caution">
    <text evidence="2">The sequence shown here is derived from an EMBL/GenBank/DDBJ whole genome shotgun (WGS) entry which is preliminary data.</text>
</comment>
<dbReference type="Pfam" id="PF00535">
    <property type="entry name" value="Glycos_transf_2"/>
    <property type="match status" value="1"/>
</dbReference>
<organism evidence="2 3">
    <name type="scientific">Duncaniella muris</name>
    <dbReference type="NCBI Taxonomy" id="2094150"/>
    <lineage>
        <taxon>Bacteria</taxon>
        <taxon>Pseudomonadati</taxon>
        <taxon>Bacteroidota</taxon>
        <taxon>Bacteroidia</taxon>
        <taxon>Bacteroidales</taxon>
        <taxon>Muribaculaceae</taxon>
        <taxon>Duncaniella</taxon>
    </lineage>
</organism>
<keyword evidence="3" id="KW-1185">Reference proteome</keyword>
<dbReference type="PANTHER" id="PTHR22916:SF3">
    <property type="entry name" value="UDP-GLCNAC:BETAGAL BETA-1,3-N-ACETYLGLUCOSAMINYLTRANSFERASE-LIKE PROTEIN 1"/>
    <property type="match status" value="1"/>
</dbReference>
<protein>
    <submittedName>
        <fullName evidence="2">Glycosyltransferase family 2 protein</fullName>
    </submittedName>
</protein>
<feature type="domain" description="Glycosyltransferase 2-like" evidence="1">
    <location>
        <begin position="3"/>
        <end position="97"/>
    </location>
</feature>
<dbReference type="GO" id="GO:0016758">
    <property type="term" value="F:hexosyltransferase activity"/>
    <property type="evidence" value="ECO:0007669"/>
    <property type="project" value="UniProtKB-ARBA"/>
</dbReference>
<keyword evidence="2" id="KW-0808">Transferase</keyword>
<dbReference type="Gene3D" id="3.90.550.10">
    <property type="entry name" value="Spore Coat Polysaccharide Biosynthesis Protein SpsA, Chain A"/>
    <property type="match status" value="1"/>
</dbReference>
<proteinExistence type="predicted"/>
<dbReference type="CDD" id="cd00761">
    <property type="entry name" value="Glyco_tranf_GTA_type"/>
    <property type="match status" value="1"/>
</dbReference>
<evidence type="ECO:0000313" key="3">
    <source>
        <dbReference type="Proteomes" id="UP000244905"/>
    </source>
</evidence>